<proteinExistence type="predicted"/>
<dbReference type="EMBL" id="SPHZ02000002">
    <property type="protein sequence ID" value="KAF0929888.1"/>
    <property type="molecule type" value="Genomic_DNA"/>
</dbReference>
<comment type="caution">
    <text evidence="3">The sequence shown here is derived from an EMBL/GenBank/DDBJ whole genome shotgun (WGS) entry which is preliminary data.</text>
</comment>
<accession>A0A6G1EYY6</accession>
<sequence length="148" mass="16309">MDAFPHLLPLLLASWSFSLSDGSSALPPLHHVGPNAVDLHPIVLIPGNDCSQLDAELSEEYTPSTAAPPGCDARKGKGWFRLWKNSTALRYPDEAPCYADQLRVVYDRNRRDYHNVAGVRTHVVSFGTTRGFGPNPGDDDRDPSDPER</sequence>
<dbReference type="Proteomes" id="UP000479710">
    <property type="component" value="Unassembled WGS sequence"/>
</dbReference>
<dbReference type="AlphaFoldDB" id="A0A6G1EYY6"/>
<keyword evidence="2" id="KW-0732">Signal</keyword>
<evidence type="ECO:0000313" key="3">
    <source>
        <dbReference type="EMBL" id="KAF0929888.1"/>
    </source>
</evidence>
<evidence type="ECO:0000256" key="2">
    <source>
        <dbReference type="SAM" id="SignalP"/>
    </source>
</evidence>
<feature type="region of interest" description="Disordered" evidence="1">
    <location>
        <begin position="127"/>
        <end position="148"/>
    </location>
</feature>
<protein>
    <submittedName>
        <fullName evidence="3">Uncharacterized protein</fullName>
    </submittedName>
</protein>
<reference evidence="3 4" key="1">
    <citation type="submission" date="2019-11" db="EMBL/GenBank/DDBJ databases">
        <title>Whole genome sequence of Oryza granulata.</title>
        <authorList>
            <person name="Li W."/>
        </authorList>
    </citation>
    <scope>NUCLEOTIDE SEQUENCE [LARGE SCALE GENOMIC DNA]</scope>
    <source>
        <strain evidence="4">cv. Menghai</strain>
        <tissue evidence="3">Leaf</tissue>
    </source>
</reference>
<organism evidence="3 4">
    <name type="scientific">Oryza meyeriana var. granulata</name>
    <dbReference type="NCBI Taxonomy" id="110450"/>
    <lineage>
        <taxon>Eukaryota</taxon>
        <taxon>Viridiplantae</taxon>
        <taxon>Streptophyta</taxon>
        <taxon>Embryophyta</taxon>
        <taxon>Tracheophyta</taxon>
        <taxon>Spermatophyta</taxon>
        <taxon>Magnoliopsida</taxon>
        <taxon>Liliopsida</taxon>
        <taxon>Poales</taxon>
        <taxon>Poaceae</taxon>
        <taxon>BOP clade</taxon>
        <taxon>Oryzoideae</taxon>
        <taxon>Oryzeae</taxon>
        <taxon>Oryzinae</taxon>
        <taxon>Oryza</taxon>
        <taxon>Oryza meyeriana</taxon>
    </lineage>
</organism>
<name>A0A6G1EYY6_9ORYZ</name>
<dbReference type="OrthoDB" id="679070at2759"/>
<evidence type="ECO:0000256" key="1">
    <source>
        <dbReference type="SAM" id="MobiDB-lite"/>
    </source>
</evidence>
<keyword evidence="4" id="KW-1185">Reference proteome</keyword>
<feature type="chain" id="PRO_5026097179" evidence="2">
    <location>
        <begin position="26"/>
        <end position="148"/>
    </location>
</feature>
<evidence type="ECO:0000313" key="4">
    <source>
        <dbReference type="Proteomes" id="UP000479710"/>
    </source>
</evidence>
<gene>
    <name evidence="3" type="ORF">E2562_026356</name>
</gene>
<feature type="signal peptide" evidence="2">
    <location>
        <begin position="1"/>
        <end position="25"/>
    </location>
</feature>